<evidence type="ECO:0000313" key="1">
    <source>
        <dbReference type="EMBL" id="ALA68443.1"/>
    </source>
</evidence>
<dbReference type="PATRIC" id="fig|1408189.4.peg.673"/>
<dbReference type="Proteomes" id="UP000058446">
    <property type="component" value="Chromosome"/>
</dbReference>
<proteinExistence type="predicted"/>
<protein>
    <submittedName>
        <fullName evidence="1">Uncharacterized protein</fullName>
    </submittedName>
</protein>
<dbReference type="EMBL" id="CP006841">
    <property type="protein sequence ID" value="ALA68443.1"/>
    <property type="molecule type" value="Genomic_DNA"/>
</dbReference>
<gene>
    <name evidence="1" type="ORF">CLAC_03370</name>
</gene>
<keyword evidence="2" id="KW-1185">Reference proteome</keyword>
<sequence length="110" mass="12280">MTRRALAGRFILTTEPHPHGTHLKIKSTKSAQKLVVVEEEIKPLAHAMLNITRPPRYKVWGTVIGTLPTGKRRTWSVAQAGNEATTGRTFTTWQEAMRYANQQAKGGTKN</sequence>
<accession>A0A0K2H3C7</accession>
<organism evidence="1 2">
    <name type="scientific">Corynebacterium lactis RW2-5</name>
    <dbReference type="NCBI Taxonomy" id="1408189"/>
    <lineage>
        <taxon>Bacteria</taxon>
        <taxon>Bacillati</taxon>
        <taxon>Actinomycetota</taxon>
        <taxon>Actinomycetes</taxon>
        <taxon>Mycobacteriales</taxon>
        <taxon>Corynebacteriaceae</taxon>
        <taxon>Corynebacterium</taxon>
    </lineage>
</organism>
<name>A0A0K2H3C7_9CORY</name>
<dbReference type="KEGG" id="clw:CLAC_03370"/>
<reference evidence="1 2" key="1">
    <citation type="submission" date="2013-10" db="EMBL/GenBank/DDBJ databases">
        <title>Complete genome sequence of Corynebacterium lactis DSM 45799(T), isolated from raw cow milk.</title>
        <authorList>
            <person name="Ruckert C."/>
            <person name="Albersmeier A."/>
            <person name="Lipski A."/>
            <person name="Kalinowski J."/>
        </authorList>
    </citation>
    <scope>NUCLEOTIDE SEQUENCE [LARGE SCALE GENOMIC DNA]</scope>
    <source>
        <strain evidence="1 2">RW2-5</strain>
    </source>
</reference>
<dbReference type="STRING" id="1408189.CLAC_03370"/>
<dbReference type="AlphaFoldDB" id="A0A0K2H3C7"/>
<evidence type="ECO:0000313" key="2">
    <source>
        <dbReference type="Proteomes" id="UP000058446"/>
    </source>
</evidence>
<dbReference type="RefSeq" id="WP_053411681.1">
    <property type="nucleotide sequence ID" value="NZ_CP006841.1"/>
</dbReference>